<feature type="compositionally biased region" description="Low complexity" evidence="1">
    <location>
        <begin position="24"/>
        <end position="34"/>
    </location>
</feature>
<organism evidence="2 3">
    <name type="scientific">Anaeramoeba flamelloides</name>
    <dbReference type="NCBI Taxonomy" id="1746091"/>
    <lineage>
        <taxon>Eukaryota</taxon>
        <taxon>Metamonada</taxon>
        <taxon>Anaeramoebidae</taxon>
        <taxon>Anaeramoeba</taxon>
    </lineage>
</organism>
<sequence length="582" mass="65366">MSERQGRNRSINPTVNKKKKKPRSVSVGRRNVVGAKKTNTVGLGPKKKIIKKKAVGKLKNKKTSKKLLSSPRSVSLDSPKLGEKISKKSSLQNSNLNRSYTSNSNYSQPIMSALDLILQMVPFLTQVNLSNKNIIENFLQTIAKNIDSTNKEISSRSFQILGLLYDQNSDLILEQLANLRSTSRLKLSKYLIKIDSDLDLDTLAPKGVTESPRLQRSPIRTKKKVKSNGGNTKKRSTENKGTKAGNEKGTNRASLRGRKSAGLKRRTRGKSLPRKPNRITNNSSLNSNDSNEDFGDIISSLKKNKVTKGTKLTGKKKGRGKGKGKGRGRGRGRGRGKGKVKGKQKENENIENSEIKLAISALEQGILDSENEAIENYCDEMETLIQEKGSEDWDSSFPSAIKTILVGLNSENEEIRSRISFTLQILFETFENKFKSNTTMIIDTIIEESKDSSDNIVQELLTYLPNINKKLDTQQALETLTPYLSADNNSTLQIILAIFKDLCTLLTKNELESQITTIITYFKDLLNNSNPKIRRGVVTCIVEFWEIIGEEIESKYLKNVLKNNVLHLIKKFVQQKRKRENY</sequence>
<protein>
    <recommendedName>
        <fullName evidence="4">TOG domain-containing protein</fullName>
    </recommendedName>
</protein>
<feature type="compositionally biased region" description="Basic residues" evidence="1">
    <location>
        <begin position="255"/>
        <end position="277"/>
    </location>
</feature>
<feature type="region of interest" description="Disordered" evidence="1">
    <location>
        <begin position="305"/>
        <end position="347"/>
    </location>
</feature>
<accession>A0ABQ8Y4G6</accession>
<keyword evidence="3" id="KW-1185">Reference proteome</keyword>
<dbReference type="InterPro" id="IPR011989">
    <property type="entry name" value="ARM-like"/>
</dbReference>
<dbReference type="EMBL" id="JAOAOG010000218">
    <property type="protein sequence ID" value="KAJ6239707.1"/>
    <property type="molecule type" value="Genomic_DNA"/>
</dbReference>
<dbReference type="Proteomes" id="UP001150062">
    <property type="component" value="Unassembled WGS sequence"/>
</dbReference>
<name>A0ABQ8Y4G6_9EUKA</name>
<feature type="compositionally biased region" description="Basic and acidic residues" evidence="1">
    <location>
        <begin position="235"/>
        <end position="250"/>
    </location>
</feature>
<evidence type="ECO:0000256" key="1">
    <source>
        <dbReference type="SAM" id="MobiDB-lite"/>
    </source>
</evidence>
<feature type="compositionally biased region" description="Basic residues" evidence="1">
    <location>
        <begin position="45"/>
        <end position="65"/>
    </location>
</feature>
<evidence type="ECO:0000313" key="2">
    <source>
        <dbReference type="EMBL" id="KAJ6239707.1"/>
    </source>
</evidence>
<gene>
    <name evidence="2" type="ORF">M0813_24931</name>
</gene>
<feature type="region of interest" description="Disordered" evidence="1">
    <location>
        <begin position="1"/>
        <end position="100"/>
    </location>
</feature>
<dbReference type="Gene3D" id="1.25.10.10">
    <property type="entry name" value="Leucine-rich Repeat Variant"/>
    <property type="match status" value="1"/>
</dbReference>
<comment type="caution">
    <text evidence="2">The sequence shown here is derived from an EMBL/GenBank/DDBJ whole genome shotgun (WGS) entry which is preliminary data.</text>
</comment>
<proteinExistence type="predicted"/>
<feature type="compositionally biased region" description="Low complexity" evidence="1">
    <location>
        <begin position="88"/>
        <end position="99"/>
    </location>
</feature>
<evidence type="ECO:0008006" key="4">
    <source>
        <dbReference type="Google" id="ProtNLM"/>
    </source>
</evidence>
<dbReference type="InterPro" id="IPR016024">
    <property type="entry name" value="ARM-type_fold"/>
</dbReference>
<reference evidence="2" key="1">
    <citation type="submission" date="2022-08" db="EMBL/GenBank/DDBJ databases">
        <title>Novel sulfate-reducing endosymbionts in the free-living metamonad Anaeramoeba.</title>
        <authorList>
            <person name="Jerlstrom-Hultqvist J."/>
            <person name="Cepicka I."/>
            <person name="Gallot-Lavallee L."/>
            <person name="Salas-Leiva D."/>
            <person name="Curtis B.A."/>
            <person name="Zahonova K."/>
            <person name="Pipaliya S."/>
            <person name="Dacks J."/>
            <person name="Roger A.J."/>
        </authorList>
    </citation>
    <scope>NUCLEOTIDE SEQUENCE</scope>
    <source>
        <strain evidence="2">Schooner1</strain>
    </source>
</reference>
<dbReference type="SUPFAM" id="SSF48371">
    <property type="entry name" value="ARM repeat"/>
    <property type="match status" value="1"/>
</dbReference>
<feature type="region of interest" description="Disordered" evidence="1">
    <location>
        <begin position="208"/>
        <end position="292"/>
    </location>
</feature>
<evidence type="ECO:0000313" key="3">
    <source>
        <dbReference type="Proteomes" id="UP001150062"/>
    </source>
</evidence>
<feature type="compositionally biased region" description="Basic residues" evidence="1">
    <location>
        <begin position="305"/>
        <end position="342"/>
    </location>
</feature>